<dbReference type="SUPFAM" id="SSF46589">
    <property type="entry name" value="tRNA-binding arm"/>
    <property type="match status" value="1"/>
</dbReference>
<dbReference type="PRINTS" id="PR00986">
    <property type="entry name" value="TRNASYNTHVAL"/>
</dbReference>
<dbReference type="Pfam" id="PF08264">
    <property type="entry name" value="Anticodon_1"/>
    <property type="match status" value="1"/>
</dbReference>
<dbReference type="Proteomes" id="UP000228921">
    <property type="component" value="Unassembled WGS sequence"/>
</dbReference>
<evidence type="ECO:0000259" key="12">
    <source>
        <dbReference type="Pfam" id="PF08264"/>
    </source>
</evidence>
<comment type="subunit">
    <text evidence="10">Monomer.</text>
</comment>
<dbReference type="EC" id="6.1.1.9" evidence="10"/>
<comment type="function">
    <text evidence="10">Catalyzes the attachment of valine to tRNA(Val). As ValRS can inadvertently accommodate and process structurally similar amino acids such as threonine, to avoid such errors, it has a 'posttransfer' editing activity that hydrolyzes mischarged Thr-tRNA(Val) in a tRNA-dependent manner.</text>
</comment>
<comment type="similarity">
    <text evidence="9 10">Belongs to the class-I aminoacyl-tRNA synthetase family. ValS type 1 subfamily.</text>
</comment>
<dbReference type="GO" id="GO:0005829">
    <property type="term" value="C:cytosol"/>
    <property type="evidence" value="ECO:0007669"/>
    <property type="project" value="TreeGrafter"/>
</dbReference>
<dbReference type="InterPro" id="IPR010978">
    <property type="entry name" value="tRNA-bd_arm"/>
</dbReference>
<evidence type="ECO:0000256" key="2">
    <source>
        <dbReference type="ARBA" id="ARBA00022598"/>
    </source>
</evidence>
<dbReference type="InterPro" id="IPR019499">
    <property type="entry name" value="Val-tRNA_synth_tRNA-bd"/>
</dbReference>
<feature type="domain" description="Aminoacyl-tRNA synthetase class Ia" evidence="11">
    <location>
        <begin position="21"/>
        <end position="431"/>
    </location>
</feature>
<dbReference type="PANTHER" id="PTHR11946">
    <property type="entry name" value="VALYL-TRNA SYNTHETASES"/>
    <property type="match status" value="1"/>
</dbReference>
<dbReference type="GO" id="GO:0005524">
    <property type="term" value="F:ATP binding"/>
    <property type="evidence" value="ECO:0007669"/>
    <property type="project" value="UniProtKB-UniRule"/>
</dbReference>
<comment type="subcellular location">
    <subcellularLocation>
        <location evidence="10">Cytoplasm</location>
    </subcellularLocation>
</comment>
<dbReference type="EMBL" id="PGTK01000003">
    <property type="protein sequence ID" value="PJF31492.1"/>
    <property type="molecule type" value="Genomic_DNA"/>
</dbReference>
<evidence type="ECO:0000313" key="15">
    <source>
        <dbReference type="Proteomes" id="UP000228921"/>
    </source>
</evidence>
<dbReference type="NCBIfam" id="TIGR00422">
    <property type="entry name" value="valS"/>
    <property type="match status" value="1"/>
</dbReference>
<evidence type="ECO:0000256" key="1">
    <source>
        <dbReference type="ARBA" id="ARBA00022490"/>
    </source>
</evidence>
<comment type="domain">
    <text evidence="10">The C-terminal coiled-coil domain is crucial for aminoacylation activity.</text>
</comment>
<evidence type="ECO:0000256" key="3">
    <source>
        <dbReference type="ARBA" id="ARBA00022741"/>
    </source>
</evidence>
<dbReference type="InterPro" id="IPR037118">
    <property type="entry name" value="Val-tRNA_synth_C_sf"/>
</dbReference>
<feature type="domain" description="Valyl-tRNA synthetase tRNA-binding arm" evidence="13">
    <location>
        <begin position="810"/>
        <end position="874"/>
    </location>
</feature>
<dbReference type="FunFam" id="1.10.287.380:FF:000001">
    <property type="entry name" value="Valine--tRNA ligase"/>
    <property type="match status" value="1"/>
</dbReference>
<feature type="short sequence motif" description="'KMSKS' region" evidence="10">
    <location>
        <begin position="521"/>
        <end position="525"/>
    </location>
</feature>
<protein>
    <recommendedName>
        <fullName evidence="10">Valine--tRNA ligase</fullName>
        <ecNumber evidence="10">6.1.1.9</ecNumber>
    </recommendedName>
    <alternativeName>
        <fullName evidence="10">Valyl-tRNA synthetase</fullName>
        <shortName evidence="10">ValRS</shortName>
    </alternativeName>
</protein>
<dbReference type="PROSITE" id="PS00178">
    <property type="entry name" value="AA_TRNA_LIGASE_I"/>
    <property type="match status" value="1"/>
</dbReference>
<dbReference type="CDD" id="cd00817">
    <property type="entry name" value="ValRS_core"/>
    <property type="match status" value="1"/>
</dbReference>
<keyword evidence="2 10" id="KW-0436">Ligase</keyword>
<evidence type="ECO:0000256" key="5">
    <source>
        <dbReference type="ARBA" id="ARBA00022917"/>
    </source>
</evidence>
<dbReference type="SUPFAM" id="SSF50677">
    <property type="entry name" value="ValRS/IleRS/LeuRS editing domain"/>
    <property type="match status" value="1"/>
</dbReference>
<dbReference type="Gene3D" id="3.40.50.620">
    <property type="entry name" value="HUPs"/>
    <property type="match status" value="2"/>
</dbReference>
<dbReference type="GO" id="GO:0002161">
    <property type="term" value="F:aminoacyl-tRNA deacylase activity"/>
    <property type="evidence" value="ECO:0007669"/>
    <property type="project" value="InterPro"/>
</dbReference>
<reference evidence="14 15" key="1">
    <citation type="submission" date="2017-11" db="EMBL/GenBank/DDBJ databases">
        <title>Evolution of Phototrophy in the Chloroflexi Phylum Driven by Horizontal Gene Transfer.</title>
        <authorList>
            <person name="Ward L.M."/>
            <person name="Hemp J."/>
            <person name="Shih P.M."/>
            <person name="Mcglynn S.E."/>
            <person name="Fischer W."/>
        </authorList>
    </citation>
    <scope>NUCLEOTIDE SEQUENCE [LARGE SCALE GENOMIC DNA]</scope>
    <source>
        <strain evidence="14">CP2_2F</strain>
    </source>
</reference>
<dbReference type="PANTHER" id="PTHR11946:SF93">
    <property type="entry name" value="VALINE--TRNA LIGASE, CHLOROPLASTIC_MITOCHONDRIAL 2"/>
    <property type="match status" value="1"/>
</dbReference>
<dbReference type="InterPro" id="IPR002300">
    <property type="entry name" value="aa-tRNA-synth_Ia"/>
</dbReference>
<evidence type="ECO:0000256" key="4">
    <source>
        <dbReference type="ARBA" id="ARBA00022840"/>
    </source>
</evidence>
<comment type="catalytic activity">
    <reaction evidence="8 10">
        <text>tRNA(Val) + L-valine + ATP = L-valyl-tRNA(Val) + AMP + diphosphate</text>
        <dbReference type="Rhea" id="RHEA:10704"/>
        <dbReference type="Rhea" id="RHEA-COMP:9672"/>
        <dbReference type="Rhea" id="RHEA-COMP:9708"/>
        <dbReference type="ChEBI" id="CHEBI:30616"/>
        <dbReference type="ChEBI" id="CHEBI:33019"/>
        <dbReference type="ChEBI" id="CHEBI:57762"/>
        <dbReference type="ChEBI" id="CHEBI:78442"/>
        <dbReference type="ChEBI" id="CHEBI:78537"/>
        <dbReference type="ChEBI" id="CHEBI:456215"/>
        <dbReference type="EC" id="6.1.1.9"/>
    </reaction>
</comment>
<dbReference type="FunFam" id="1.10.730.10:FF:000014">
    <property type="entry name" value="Valine--tRNA ligase"/>
    <property type="match status" value="1"/>
</dbReference>
<keyword evidence="6 10" id="KW-0175">Coiled coil</keyword>
<dbReference type="InterPro" id="IPR014729">
    <property type="entry name" value="Rossmann-like_a/b/a_fold"/>
</dbReference>
<evidence type="ECO:0000313" key="14">
    <source>
        <dbReference type="EMBL" id="PJF31492.1"/>
    </source>
</evidence>
<dbReference type="Gene3D" id="1.10.287.380">
    <property type="entry name" value="Valyl-tRNA synthetase, C-terminal domain"/>
    <property type="match status" value="1"/>
</dbReference>
<dbReference type="SUPFAM" id="SSF52374">
    <property type="entry name" value="Nucleotidylyl transferase"/>
    <property type="match status" value="1"/>
</dbReference>
<keyword evidence="1 10" id="KW-0963">Cytoplasm</keyword>
<dbReference type="InterPro" id="IPR013155">
    <property type="entry name" value="M/V/L/I-tRNA-synth_anticd-bd"/>
</dbReference>
<accession>A0A2M8P1S6</accession>
<dbReference type="InterPro" id="IPR002303">
    <property type="entry name" value="Valyl-tRNA_ligase"/>
</dbReference>
<comment type="caution">
    <text evidence="14">The sequence shown here is derived from an EMBL/GenBank/DDBJ whole genome shotgun (WGS) entry which is preliminary data.</text>
</comment>
<dbReference type="CDD" id="cd07962">
    <property type="entry name" value="Anticodon_Ia_Val"/>
    <property type="match status" value="1"/>
</dbReference>
<evidence type="ECO:0000256" key="9">
    <source>
        <dbReference type="ARBA" id="ARBA00060830"/>
    </source>
</evidence>
<dbReference type="GO" id="GO:0006438">
    <property type="term" value="P:valyl-tRNA aminoacylation"/>
    <property type="evidence" value="ECO:0007669"/>
    <property type="project" value="UniProtKB-UniRule"/>
</dbReference>
<evidence type="ECO:0000256" key="6">
    <source>
        <dbReference type="ARBA" id="ARBA00023054"/>
    </source>
</evidence>
<sequence>MPRNIEEMPKNFNYHEAEPRLYRYWETNGWFKPECVPPDAKPFVIAIPPPNVTGELHLGHAMFVSVEDLMIRYERMRGKAALWIPGTDHAGIATQLMVERLLQEEGTSREAIGREAFLERAWQWKEKYGGTIVQQLRLLGASCDWDRERFTLDEPLSRAVREAFVRLWEQGLIYRGKRLINWSPGLQTAVSDLEVEYNEEPATLYHFKYPVEGGGFIPVATTRPETILGDTAVAVHPEDERYQQFIGRTAYVPILNRPIPIIADEYVDRAFGTGALKVTPGHDFSDYEIAQRHNLPILNIMNKDATLNAEAGPYQGLDRFVARERLWADMSAAGLTIKTEPYMRITPRATRGGEIIEPLLSEQWFVRMAPLAEKAIAAVRDGRIKIVPERFEKIYFNWLENIKDWCISRQLWWGHRIPVWYDAQGNIYVSREDLTDPNLTQDPDVLDTWFSSGLWPFSTLGWPDNTPDFQRFYPTDILETGYDILFFWVARMIMLGLWFTDQPPFHTVYLHGLVRDEHGEKMSKTKGNVIDPRDAMQKYSTDALRFTLLTGGTPGNDLNLAERQIEYGRNFGNKLWQIARFVLINLGEGYTPQSLPAPEALDLPSRWILSRLNRLIATVQRLFDNYLYGEAGRQIRDFLWDEFADWYVENSKNALYGDDPSAKAQTRAVLLHVLDSALRLLHPYMPYITEEIWSYLPDKQPDQPLILARWCEADTRYLDDTAEAHMDVLRDLIVKVRNVRAEYKVEPAKRLTAIADGGAFMPILLAHTEMFSRLCNVERLEPLSGAAPEQAATVISGEVTLYLPLAGMVDLSAERERLTKELAALSAQIEKTEKMLANEQFVSRAKPEVVAKERAKLAELQQAHAALQERLAAL</sequence>
<dbReference type="FunFam" id="3.40.50.620:FF:000098">
    <property type="entry name" value="Valine--tRNA ligase"/>
    <property type="match status" value="1"/>
</dbReference>
<feature type="binding site" evidence="10">
    <location>
        <position position="524"/>
    </location>
    <ligand>
        <name>ATP</name>
        <dbReference type="ChEBI" id="CHEBI:30616"/>
    </ligand>
</feature>
<dbReference type="NCBIfam" id="NF004349">
    <property type="entry name" value="PRK05729.1"/>
    <property type="match status" value="1"/>
</dbReference>
<evidence type="ECO:0000256" key="8">
    <source>
        <dbReference type="ARBA" id="ARBA00047552"/>
    </source>
</evidence>
<dbReference type="Pfam" id="PF00133">
    <property type="entry name" value="tRNA-synt_1"/>
    <property type="match status" value="2"/>
</dbReference>
<dbReference type="AlphaFoldDB" id="A0A2M8P1S6"/>
<keyword evidence="3 10" id="KW-0547">Nucleotide-binding</keyword>
<dbReference type="InterPro" id="IPR001412">
    <property type="entry name" value="aa-tRNA-synth_I_CS"/>
</dbReference>
<gene>
    <name evidence="10" type="primary">valS</name>
    <name evidence="14" type="ORF">CUN51_03955</name>
</gene>
<dbReference type="InterPro" id="IPR033705">
    <property type="entry name" value="Anticodon_Ia_Val"/>
</dbReference>
<dbReference type="HAMAP" id="MF_02004">
    <property type="entry name" value="Val_tRNA_synth_type1"/>
    <property type="match status" value="1"/>
</dbReference>
<evidence type="ECO:0000256" key="7">
    <source>
        <dbReference type="ARBA" id="ARBA00023146"/>
    </source>
</evidence>
<dbReference type="Gene3D" id="3.90.740.10">
    <property type="entry name" value="Valyl/Leucyl/Isoleucyl-tRNA synthetase, editing domain"/>
    <property type="match status" value="2"/>
</dbReference>
<dbReference type="InterPro" id="IPR009080">
    <property type="entry name" value="tRNAsynth_Ia_anticodon-bd"/>
</dbReference>
<name>A0A2M8P1S6_9CHLR</name>
<keyword evidence="7 10" id="KW-0030">Aminoacyl-tRNA synthetase</keyword>
<dbReference type="Pfam" id="PF10458">
    <property type="entry name" value="Val_tRNA-synt_C"/>
    <property type="match status" value="1"/>
</dbReference>
<feature type="short sequence motif" description="'HIGH' region" evidence="10">
    <location>
        <begin position="50"/>
        <end position="60"/>
    </location>
</feature>
<evidence type="ECO:0000259" key="13">
    <source>
        <dbReference type="Pfam" id="PF10458"/>
    </source>
</evidence>
<dbReference type="SUPFAM" id="SSF47323">
    <property type="entry name" value="Anticodon-binding domain of a subclass of class I aminoacyl-tRNA synthetases"/>
    <property type="match status" value="1"/>
</dbReference>
<dbReference type="InterPro" id="IPR009008">
    <property type="entry name" value="Val/Leu/Ile-tRNA-synth_edit"/>
</dbReference>
<evidence type="ECO:0000259" key="11">
    <source>
        <dbReference type="Pfam" id="PF00133"/>
    </source>
</evidence>
<dbReference type="GO" id="GO:0004832">
    <property type="term" value="F:valine-tRNA ligase activity"/>
    <property type="evidence" value="ECO:0007669"/>
    <property type="project" value="UniProtKB-UniRule"/>
</dbReference>
<keyword evidence="5 10" id="KW-0648">Protein biosynthesis</keyword>
<feature type="coiled-coil region" evidence="10">
    <location>
        <begin position="808"/>
        <end position="870"/>
    </location>
</feature>
<proteinExistence type="inferred from homology"/>
<evidence type="ECO:0000256" key="10">
    <source>
        <dbReference type="HAMAP-Rule" id="MF_02004"/>
    </source>
</evidence>
<organism evidence="14 15">
    <name type="scientific">Candidatus Thermofonsia Clade 1 bacterium</name>
    <dbReference type="NCBI Taxonomy" id="2364210"/>
    <lineage>
        <taxon>Bacteria</taxon>
        <taxon>Bacillati</taxon>
        <taxon>Chloroflexota</taxon>
        <taxon>Candidatus Thermofontia</taxon>
        <taxon>Candidatus Thermofonsia Clade 1</taxon>
    </lineage>
</organism>
<dbReference type="FunFam" id="3.40.50.620:FF:000020">
    <property type="entry name" value="Valine--tRNA ligase, mitochondrial"/>
    <property type="match status" value="1"/>
</dbReference>
<comment type="domain">
    <text evidence="10">ValRS has two distinct active sites: one for aminoacylation and one for editing. The misactivated threonine is translocated from the active site to the editing site.</text>
</comment>
<feature type="domain" description="Methionyl/Valyl/Leucyl/Isoleucyl-tRNA synthetase anticodon-binding" evidence="12">
    <location>
        <begin position="606"/>
        <end position="752"/>
    </location>
</feature>
<feature type="domain" description="Aminoacyl-tRNA synthetase class Ia" evidence="11">
    <location>
        <begin position="437"/>
        <end position="560"/>
    </location>
</feature>
<dbReference type="Gene3D" id="1.10.730.10">
    <property type="entry name" value="Isoleucyl-tRNA Synthetase, Domain 1"/>
    <property type="match status" value="1"/>
</dbReference>
<keyword evidence="4 10" id="KW-0067">ATP-binding</keyword>